<comment type="caution">
    <text evidence="6">The sequence shown here is derived from an EMBL/GenBank/DDBJ whole genome shotgun (WGS) entry which is preliminary data.</text>
</comment>
<dbReference type="GO" id="GO:0003677">
    <property type="term" value="F:DNA binding"/>
    <property type="evidence" value="ECO:0007669"/>
    <property type="project" value="UniProtKB-UniRule"/>
</dbReference>
<accession>A0A2V4NRG2</accession>
<dbReference type="AlphaFoldDB" id="A0A2V4NRG2"/>
<evidence type="ECO:0000313" key="6">
    <source>
        <dbReference type="EMBL" id="PYC47296.1"/>
    </source>
</evidence>
<reference evidence="6 7" key="1">
    <citation type="submission" date="2018-05" db="EMBL/GenBank/DDBJ databases">
        <title>Oceanovita maritima gen. nov., sp. nov., a marine bacterium in the family Rhodobacteraceae isolated from surface seawater of Lundu port Xiamen, China.</title>
        <authorList>
            <person name="Hetharua B.H."/>
            <person name="Min D."/>
            <person name="Liao H."/>
            <person name="Tian Y."/>
        </authorList>
    </citation>
    <scope>NUCLEOTIDE SEQUENCE [LARGE SCALE GENOMIC DNA]</scope>
    <source>
        <strain evidence="6 7">FSX-11</strain>
    </source>
</reference>
<dbReference type="RefSeq" id="WP_110796082.1">
    <property type="nucleotide sequence ID" value="NZ_KZ826485.1"/>
</dbReference>
<evidence type="ECO:0000256" key="4">
    <source>
        <dbReference type="PROSITE-ProRule" id="PRU00335"/>
    </source>
</evidence>
<proteinExistence type="predicted"/>
<dbReference type="SUPFAM" id="SSF46689">
    <property type="entry name" value="Homeodomain-like"/>
    <property type="match status" value="1"/>
</dbReference>
<dbReference type="Gene3D" id="1.10.10.60">
    <property type="entry name" value="Homeodomain-like"/>
    <property type="match status" value="1"/>
</dbReference>
<keyword evidence="7" id="KW-1185">Reference proteome</keyword>
<dbReference type="InterPro" id="IPR001647">
    <property type="entry name" value="HTH_TetR"/>
</dbReference>
<dbReference type="InterPro" id="IPR009057">
    <property type="entry name" value="Homeodomain-like_sf"/>
</dbReference>
<dbReference type="Pfam" id="PF16925">
    <property type="entry name" value="TetR_C_13"/>
    <property type="match status" value="1"/>
</dbReference>
<dbReference type="SUPFAM" id="SSF48498">
    <property type="entry name" value="Tetracyclin repressor-like, C-terminal domain"/>
    <property type="match status" value="1"/>
</dbReference>
<evidence type="ECO:0000313" key="7">
    <source>
        <dbReference type="Proteomes" id="UP000248012"/>
    </source>
</evidence>
<name>A0A2V4NRG2_9RHOB</name>
<gene>
    <name evidence="6" type="ORF">DI396_09975</name>
</gene>
<feature type="DNA-binding region" description="H-T-H motif" evidence="4">
    <location>
        <begin position="29"/>
        <end position="48"/>
    </location>
</feature>
<dbReference type="Pfam" id="PF00440">
    <property type="entry name" value="TetR_N"/>
    <property type="match status" value="1"/>
</dbReference>
<evidence type="ECO:0000256" key="2">
    <source>
        <dbReference type="ARBA" id="ARBA00023125"/>
    </source>
</evidence>
<protein>
    <submittedName>
        <fullName evidence="6">TetR/AcrR family transcriptional regulator</fullName>
    </submittedName>
</protein>
<dbReference type="InterPro" id="IPR011075">
    <property type="entry name" value="TetR_C"/>
</dbReference>
<organism evidence="6 7">
    <name type="scientific">Litorivita pollutaquae</name>
    <dbReference type="NCBI Taxonomy" id="2200892"/>
    <lineage>
        <taxon>Bacteria</taxon>
        <taxon>Pseudomonadati</taxon>
        <taxon>Pseudomonadota</taxon>
        <taxon>Alphaproteobacteria</taxon>
        <taxon>Rhodobacterales</taxon>
        <taxon>Paracoccaceae</taxon>
        <taxon>Litorivita</taxon>
    </lineage>
</organism>
<dbReference type="Proteomes" id="UP000248012">
    <property type="component" value="Unassembled WGS sequence"/>
</dbReference>
<dbReference type="InterPro" id="IPR036271">
    <property type="entry name" value="Tet_transcr_reg_TetR-rel_C_sf"/>
</dbReference>
<evidence type="ECO:0000256" key="1">
    <source>
        <dbReference type="ARBA" id="ARBA00023015"/>
    </source>
</evidence>
<keyword evidence="2 4" id="KW-0238">DNA-binding</keyword>
<sequence length="199" mass="21749">MARATNYDRDAALDAAMDVFWRKGYHATSLKDLEAALNMKPGSIYAAFESKENLYLLAIERYFEASRHGFRTHMAKAKTPLAGLAAQFQNYAGLAQGHPSRQACMLMKTIVDTASTDPKIAAASQHYLDQMCAEFAKAFEAAAAAGEIPRGADPMRLARRFQANVSALRIELQRGTSQDNLSQLAADMAQETMALGAPR</sequence>
<keyword evidence="3" id="KW-0804">Transcription</keyword>
<dbReference type="PANTHER" id="PTHR47506:SF10">
    <property type="entry name" value="TRANSCRIPTIONAL REGULATORY PROTEIN"/>
    <property type="match status" value="1"/>
</dbReference>
<keyword evidence="1" id="KW-0805">Transcription regulation</keyword>
<dbReference type="OrthoDB" id="9779746at2"/>
<dbReference type="EMBL" id="QFVT01000006">
    <property type="protein sequence ID" value="PYC47296.1"/>
    <property type="molecule type" value="Genomic_DNA"/>
</dbReference>
<feature type="domain" description="HTH tetR-type" evidence="5">
    <location>
        <begin position="6"/>
        <end position="66"/>
    </location>
</feature>
<evidence type="ECO:0000256" key="3">
    <source>
        <dbReference type="ARBA" id="ARBA00023163"/>
    </source>
</evidence>
<dbReference type="Gene3D" id="1.10.357.10">
    <property type="entry name" value="Tetracycline Repressor, domain 2"/>
    <property type="match status" value="1"/>
</dbReference>
<dbReference type="PANTHER" id="PTHR47506">
    <property type="entry name" value="TRANSCRIPTIONAL REGULATORY PROTEIN"/>
    <property type="match status" value="1"/>
</dbReference>
<dbReference type="PROSITE" id="PS50977">
    <property type="entry name" value="HTH_TETR_2"/>
    <property type="match status" value="1"/>
</dbReference>
<evidence type="ECO:0000259" key="5">
    <source>
        <dbReference type="PROSITE" id="PS50977"/>
    </source>
</evidence>